<name>A0ABQ8TPN5_PERAM</name>
<evidence type="ECO:0000313" key="1">
    <source>
        <dbReference type="EMBL" id="KAJ4447692.1"/>
    </source>
</evidence>
<reference evidence="1 2" key="1">
    <citation type="journal article" date="2022" name="Allergy">
        <title>Genome assembly and annotation of Periplaneta americana reveal a comprehensive cockroach allergen profile.</title>
        <authorList>
            <person name="Wang L."/>
            <person name="Xiong Q."/>
            <person name="Saelim N."/>
            <person name="Wang L."/>
            <person name="Nong W."/>
            <person name="Wan A.T."/>
            <person name="Shi M."/>
            <person name="Liu X."/>
            <person name="Cao Q."/>
            <person name="Hui J.H.L."/>
            <person name="Sookrung N."/>
            <person name="Leung T.F."/>
            <person name="Tungtrongchitr A."/>
            <person name="Tsui S.K.W."/>
        </authorList>
    </citation>
    <scope>NUCLEOTIDE SEQUENCE [LARGE SCALE GENOMIC DNA]</scope>
    <source>
        <strain evidence="1">PWHHKU_190912</strain>
    </source>
</reference>
<dbReference type="Proteomes" id="UP001148838">
    <property type="component" value="Unassembled WGS sequence"/>
</dbReference>
<comment type="caution">
    <text evidence="1">The sequence shown here is derived from an EMBL/GenBank/DDBJ whole genome shotgun (WGS) entry which is preliminary data.</text>
</comment>
<protein>
    <submittedName>
        <fullName evidence="1">Uncharacterized protein</fullName>
    </submittedName>
</protein>
<dbReference type="EMBL" id="JAJSOF020000005">
    <property type="protein sequence ID" value="KAJ4447692.1"/>
    <property type="molecule type" value="Genomic_DNA"/>
</dbReference>
<keyword evidence="2" id="KW-1185">Reference proteome</keyword>
<accession>A0ABQ8TPN5</accession>
<sequence>MLYFRVMAFTTLKFTGTIPHVLEDTPLVNRQHIHFLHDGAPAHFSRTLADIVYFTKMTDLNNFRDRIVKAVAIITPDILQRRILRYKNWNSKKRGWSVDINSQNARRNDTRASVIRNGYGQSDIALKQHLVKRLSKHQDHNVAVSTRSMEEIYDLIGNRIRDLPACSVTPYMLVPYTLYYVNKKYGTLFAAFQFFNVITKFNMQKI</sequence>
<gene>
    <name evidence="1" type="ORF">ANN_09700</name>
</gene>
<organism evidence="1 2">
    <name type="scientific">Periplaneta americana</name>
    <name type="common">American cockroach</name>
    <name type="synonym">Blatta americana</name>
    <dbReference type="NCBI Taxonomy" id="6978"/>
    <lineage>
        <taxon>Eukaryota</taxon>
        <taxon>Metazoa</taxon>
        <taxon>Ecdysozoa</taxon>
        <taxon>Arthropoda</taxon>
        <taxon>Hexapoda</taxon>
        <taxon>Insecta</taxon>
        <taxon>Pterygota</taxon>
        <taxon>Neoptera</taxon>
        <taxon>Polyneoptera</taxon>
        <taxon>Dictyoptera</taxon>
        <taxon>Blattodea</taxon>
        <taxon>Blattoidea</taxon>
        <taxon>Blattidae</taxon>
        <taxon>Blattinae</taxon>
        <taxon>Periplaneta</taxon>
    </lineage>
</organism>
<proteinExistence type="predicted"/>
<evidence type="ECO:0000313" key="2">
    <source>
        <dbReference type="Proteomes" id="UP001148838"/>
    </source>
</evidence>